<gene>
    <name evidence="2" type="ORF">HINF_LOCUS72227</name>
    <name evidence="1" type="ORF">HINF_LOCUS9477</name>
</gene>
<proteinExistence type="predicted"/>
<dbReference type="EMBL" id="CATOUU010000234">
    <property type="protein sequence ID" value="CAI9921832.1"/>
    <property type="molecule type" value="Genomic_DNA"/>
</dbReference>
<evidence type="ECO:0000313" key="1">
    <source>
        <dbReference type="EMBL" id="CAI9921832.1"/>
    </source>
</evidence>
<dbReference type="AlphaFoldDB" id="A0AA86NKK9"/>
<evidence type="ECO:0000313" key="3">
    <source>
        <dbReference type="Proteomes" id="UP001642409"/>
    </source>
</evidence>
<sequence>MSAGIVRFSTFTAKQTCRQKNHLQQQEESKHYFWLPDINHKRCFSIYYITSLRRGSHFRLQVVGQLAYKGVGHVVTPLQASDKNHAFQLRFFDYKPFIFDIIFGYILDTFHLQGG</sequence>
<dbReference type="Proteomes" id="UP001642409">
    <property type="component" value="Unassembled WGS sequence"/>
</dbReference>
<accession>A0AA86NKK9</accession>
<evidence type="ECO:0000313" key="2">
    <source>
        <dbReference type="EMBL" id="CAL6103614.1"/>
    </source>
</evidence>
<name>A0AA86NKK9_9EUKA</name>
<organism evidence="1">
    <name type="scientific">Hexamita inflata</name>
    <dbReference type="NCBI Taxonomy" id="28002"/>
    <lineage>
        <taxon>Eukaryota</taxon>
        <taxon>Metamonada</taxon>
        <taxon>Diplomonadida</taxon>
        <taxon>Hexamitidae</taxon>
        <taxon>Hexamitinae</taxon>
        <taxon>Hexamita</taxon>
    </lineage>
</organism>
<reference evidence="1" key="1">
    <citation type="submission" date="2023-06" db="EMBL/GenBank/DDBJ databases">
        <authorList>
            <person name="Kurt Z."/>
        </authorList>
    </citation>
    <scope>NUCLEOTIDE SEQUENCE</scope>
</reference>
<protein>
    <submittedName>
        <fullName evidence="2">Hypothetical_protein</fullName>
    </submittedName>
</protein>
<comment type="caution">
    <text evidence="1">The sequence shown here is derived from an EMBL/GenBank/DDBJ whole genome shotgun (WGS) entry which is preliminary data.</text>
</comment>
<dbReference type="EMBL" id="CAXDID020000569">
    <property type="protein sequence ID" value="CAL6103614.1"/>
    <property type="molecule type" value="Genomic_DNA"/>
</dbReference>
<reference evidence="2 3" key="2">
    <citation type="submission" date="2024-07" db="EMBL/GenBank/DDBJ databases">
        <authorList>
            <person name="Akdeniz Z."/>
        </authorList>
    </citation>
    <scope>NUCLEOTIDE SEQUENCE [LARGE SCALE GENOMIC DNA]</scope>
</reference>
<keyword evidence="3" id="KW-1185">Reference proteome</keyword>